<reference evidence="2 3" key="1">
    <citation type="journal article" date="2018" name="Front. Plant Sci.">
        <title>Red Clover (Trifolium pratense) and Zigzag Clover (T. medium) - A Picture of Genomic Similarities and Differences.</title>
        <authorList>
            <person name="Dluhosova J."/>
            <person name="Istvanek J."/>
            <person name="Nedelnik J."/>
            <person name="Repkova J."/>
        </authorList>
    </citation>
    <scope>NUCLEOTIDE SEQUENCE [LARGE SCALE GENOMIC DNA]</scope>
    <source>
        <strain evidence="3">cv. 10/8</strain>
        <tissue evidence="2">Leaf</tissue>
    </source>
</reference>
<feature type="non-terminal residue" evidence="2">
    <location>
        <position position="65"/>
    </location>
</feature>
<accession>A0A392TL21</accession>
<feature type="region of interest" description="Disordered" evidence="1">
    <location>
        <begin position="44"/>
        <end position="65"/>
    </location>
</feature>
<proteinExistence type="predicted"/>
<organism evidence="2 3">
    <name type="scientific">Trifolium medium</name>
    <dbReference type="NCBI Taxonomy" id="97028"/>
    <lineage>
        <taxon>Eukaryota</taxon>
        <taxon>Viridiplantae</taxon>
        <taxon>Streptophyta</taxon>
        <taxon>Embryophyta</taxon>
        <taxon>Tracheophyta</taxon>
        <taxon>Spermatophyta</taxon>
        <taxon>Magnoliopsida</taxon>
        <taxon>eudicotyledons</taxon>
        <taxon>Gunneridae</taxon>
        <taxon>Pentapetalae</taxon>
        <taxon>rosids</taxon>
        <taxon>fabids</taxon>
        <taxon>Fabales</taxon>
        <taxon>Fabaceae</taxon>
        <taxon>Papilionoideae</taxon>
        <taxon>50 kb inversion clade</taxon>
        <taxon>NPAAA clade</taxon>
        <taxon>Hologalegina</taxon>
        <taxon>IRL clade</taxon>
        <taxon>Trifolieae</taxon>
        <taxon>Trifolium</taxon>
    </lineage>
</organism>
<dbReference type="AlphaFoldDB" id="A0A392TL21"/>
<evidence type="ECO:0000313" key="3">
    <source>
        <dbReference type="Proteomes" id="UP000265520"/>
    </source>
</evidence>
<sequence>MAGDHANHDNTGSRAATLQAAVTEIRRLQAQMAAIERDKALEREKANRAAGQGDDEEIIESQPLS</sequence>
<protein>
    <submittedName>
        <fullName evidence="2">Uncharacterized protein</fullName>
    </submittedName>
</protein>
<keyword evidence="3" id="KW-1185">Reference proteome</keyword>
<dbReference type="Proteomes" id="UP000265520">
    <property type="component" value="Unassembled WGS sequence"/>
</dbReference>
<dbReference type="EMBL" id="LXQA010607650">
    <property type="protein sequence ID" value="MCI61851.1"/>
    <property type="molecule type" value="Genomic_DNA"/>
</dbReference>
<name>A0A392TL21_9FABA</name>
<comment type="caution">
    <text evidence="2">The sequence shown here is derived from an EMBL/GenBank/DDBJ whole genome shotgun (WGS) entry which is preliminary data.</text>
</comment>
<evidence type="ECO:0000256" key="1">
    <source>
        <dbReference type="SAM" id="MobiDB-lite"/>
    </source>
</evidence>
<evidence type="ECO:0000313" key="2">
    <source>
        <dbReference type="EMBL" id="MCI61851.1"/>
    </source>
</evidence>